<evidence type="ECO:0000313" key="4">
    <source>
        <dbReference type="Proteomes" id="UP000070188"/>
    </source>
</evidence>
<dbReference type="InterPro" id="IPR013495">
    <property type="entry name" value="CHP02679"/>
</dbReference>
<dbReference type="InterPro" id="IPR024466">
    <property type="entry name" value="CHP02679_N"/>
</dbReference>
<accession>A0A132MVI8</accession>
<dbReference type="STRING" id="1469144.LI90_2856"/>
<dbReference type="EMBL" id="LAXD01000001">
    <property type="protein sequence ID" value="KWX01824.1"/>
    <property type="molecule type" value="Genomic_DNA"/>
</dbReference>
<organism evidence="3 4">
    <name type="scientific">Carbonactinospora thermoautotrophica</name>
    <dbReference type="NCBI Taxonomy" id="1469144"/>
    <lineage>
        <taxon>Bacteria</taxon>
        <taxon>Bacillati</taxon>
        <taxon>Actinomycetota</taxon>
        <taxon>Actinomycetes</taxon>
        <taxon>Kitasatosporales</taxon>
        <taxon>Carbonactinosporaceae</taxon>
        <taxon>Carbonactinospora</taxon>
    </lineage>
</organism>
<evidence type="ECO:0000313" key="3">
    <source>
        <dbReference type="EMBL" id="KWX01824.1"/>
    </source>
</evidence>
<evidence type="ECO:0000259" key="2">
    <source>
        <dbReference type="Pfam" id="PF11796"/>
    </source>
</evidence>
<dbReference type="Pfam" id="PF09664">
    <property type="entry name" value="DUF2399"/>
    <property type="match status" value="1"/>
</dbReference>
<comment type="caution">
    <text evidence="3">The sequence shown here is derived from an EMBL/GenBank/DDBJ whole genome shotgun (WGS) entry which is preliminary data.</text>
</comment>
<reference evidence="4" key="1">
    <citation type="submission" date="2015-04" db="EMBL/GenBank/DDBJ databases">
        <title>Physiological reanalysis, assessment of diazotrophy, and genome sequences of multiple isolates of Streptomyces thermoautotrophicus.</title>
        <authorList>
            <person name="MacKellar D.C."/>
            <person name="Lieber L."/>
            <person name="Norman J."/>
            <person name="Bolger A."/>
            <person name="Tobin C."/>
            <person name="Murray J.W."/>
            <person name="Chang R."/>
            <person name="Ford T."/>
            <person name="Nguyen P.Q."/>
            <person name="Woodward J."/>
            <person name="Permingeat H."/>
            <person name="Joshi N.S."/>
            <person name="Silver P.A."/>
            <person name="Usadel B."/>
            <person name="Rutherford A.W."/>
            <person name="Friesen M."/>
            <person name="Prell J."/>
        </authorList>
    </citation>
    <scope>NUCLEOTIDE SEQUENCE [LARGE SCALE GENOMIC DNA]</scope>
    <source>
        <strain evidence="4">H1</strain>
    </source>
</reference>
<proteinExistence type="predicted"/>
<dbReference type="NCBIfam" id="TIGR02679">
    <property type="entry name" value="TIGR02679 family protein"/>
    <property type="match status" value="1"/>
</dbReference>
<protein>
    <recommendedName>
        <fullName evidence="5">DUF2399 domain-containing protein</fullName>
    </recommendedName>
</protein>
<dbReference type="InterPro" id="IPR024465">
    <property type="entry name" value="DUF2399"/>
</dbReference>
<dbReference type="Pfam" id="PF11796">
    <property type="entry name" value="DUF3323"/>
    <property type="match status" value="1"/>
</dbReference>
<evidence type="ECO:0000259" key="1">
    <source>
        <dbReference type="Pfam" id="PF09664"/>
    </source>
</evidence>
<feature type="domain" description="Conserved hypothetical protein CHP02679 N terminus" evidence="2">
    <location>
        <begin position="2"/>
        <end position="45"/>
    </location>
</feature>
<dbReference type="RefSeq" id="WP_066888541.1">
    <property type="nucleotide sequence ID" value="NZ_LAXD01000001.1"/>
</dbReference>
<dbReference type="AlphaFoldDB" id="A0A132MVI8"/>
<sequence>MLRALACLYDEPPPVNAEQRRALWRKAGLECDTLSTSVLVAGLRPLGEGPLATTTRLWTAAGQATRLTLAQLRADPVAGIPHHQVWIVENPSVPAQALDRFGPGCPPLVCTSGWPNTAVIELLRQLRAAGAELRCHADFDGEGLRIAAYVVAKAGASPWRMTTRDYLSAVPAHGPSVGRVSEVPWDADLAAALRLKGVTVLEERVADSLLDDLDAA</sequence>
<feature type="domain" description="DUF2399" evidence="1">
    <location>
        <begin position="66"/>
        <end position="213"/>
    </location>
</feature>
<keyword evidence="4" id="KW-1185">Reference proteome</keyword>
<dbReference type="Proteomes" id="UP000070188">
    <property type="component" value="Unassembled WGS sequence"/>
</dbReference>
<dbReference type="PATRIC" id="fig|1469144.10.peg.3088"/>
<gene>
    <name evidence="3" type="ORF">LI90_2856</name>
</gene>
<name>A0A132MVI8_9ACTN</name>
<evidence type="ECO:0008006" key="5">
    <source>
        <dbReference type="Google" id="ProtNLM"/>
    </source>
</evidence>